<dbReference type="Proteomes" id="UP001157915">
    <property type="component" value="Unassembled WGS sequence"/>
</dbReference>
<dbReference type="InterPro" id="IPR029058">
    <property type="entry name" value="AB_hydrolase_fold"/>
</dbReference>
<dbReference type="InterPro" id="IPR003140">
    <property type="entry name" value="PLipase/COase/thioEstase"/>
</dbReference>
<dbReference type="RefSeq" id="WP_283412380.1">
    <property type="nucleotide sequence ID" value="NZ_FXUA01000002.1"/>
</dbReference>
<accession>A0ABY1NRN6</accession>
<proteinExistence type="predicted"/>
<feature type="domain" description="Phospholipase/carboxylesterase/thioesterase" evidence="1">
    <location>
        <begin position="17"/>
        <end position="216"/>
    </location>
</feature>
<evidence type="ECO:0000313" key="2">
    <source>
        <dbReference type="EMBL" id="SMP16265.1"/>
    </source>
</evidence>
<evidence type="ECO:0000313" key="3">
    <source>
        <dbReference type="Proteomes" id="UP001157915"/>
    </source>
</evidence>
<dbReference type="EMBL" id="FXUA01000002">
    <property type="protein sequence ID" value="SMP16265.1"/>
    <property type="molecule type" value="Genomic_DNA"/>
</dbReference>
<keyword evidence="3" id="KW-1185">Reference proteome</keyword>
<sequence>MLSILKKSINFQYQAQYSVTHEPTFEEKEIWLVLHGYGQLAEFFIRKFQGFDSSERLFVAPEATNYGYLSGFAGRVGANWMTRHEREIAIQNNHNYLDLLMENLLSQFKERPTINVLGFSQGAATATRWASRWAGQVEQLVLWAGGFAEDLILEDARKKFSKTRLTLVFGDQDEFITSESIEKQEGLIKSLGKEVKKLSFAGGHEIDIEMLSKILDSSN</sequence>
<organism evidence="2 3">
    <name type="scientific">Algoriphagus winogradskyi</name>
    <dbReference type="NCBI Taxonomy" id="237017"/>
    <lineage>
        <taxon>Bacteria</taxon>
        <taxon>Pseudomonadati</taxon>
        <taxon>Bacteroidota</taxon>
        <taxon>Cytophagia</taxon>
        <taxon>Cytophagales</taxon>
        <taxon>Cyclobacteriaceae</taxon>
        <taxon>Algoriphagus</taxon>
    </lineage>
</organism>
<reference evidence="2 3" key="1">
    <citation type="submission" date="2017-05" db="EMBL/GenBank/DDBJ databases">
        <authorList>
            <person name="Varghese N."/>
            <person name="Submissions S."/>
        </authorList>
    </citation>
    <scope>NUCLEOTIDE SEQUENCE [LARGE SCALE GENOMIC DNA]</scope>
    <source>
        <strain evidence="2 3">DSM 15360</strain>
    </source>
</reference>
<comment type="caution">
    <text evidence="2">The sequence shown here is derived from an EMBL/GenBank/DDBJ whole genome shotgun (WGS) entry which is preliminary data.</text>
</comment>
<dbReference type="Gene3D" id="3.40.50.1820">
    <property type="entry name" value="alpha/beta hydrolase"/>
    <property type="match status" value="1"/>
</dbReference>
<name>A0ABY1NRN6_9BACT</name>
<gene>
    <name evidence="2" type="ORF">SAMN06265367_102596</name>
</gene>
<evidence type="ECO:0000259" key="1">
    <source>
        <dbReference type="Pfam" id="PF02230"/>
    </source>
</evidence>
<dbReference type="Pfam" id="PF02230">
    <property type="entry name" value="Abhydrolase_2"/>
    <property type="match status" value="1"/>
</dbReference>
<protein>
    <submittedName>
        <fullName evidence="2">Predicted esterase</fullName>
    </submittedName>
</protein>
<dbReference type="SUPFAM" id="SSF53474">
    <property type="entry name" value="alpha/beta-Hydrolases"/>
    <property type="match status" value="1"/>
</dbReference>